<keyword evidence="8 15" id="KW-0648">Protein biosynthesis</keyword>
<dbReference type="GO" id="GO:0005524">
    <property type="term" value="F:ATP binding"/>
    <property type="evidence" value="ECO:0007669"/>
    <property type="project" value="UniProtKB-KW"/>
</dbReference>
<dbReference type="InterPro" id="IPR000924">
    <property type="entry name" value="Glu/Gln-tRNA-synth"/>
</dbReference>
<dbReference type="EC" id="6.1.1.17" evidence="3"/>
<dbReference type="Gene3D" id="1.10.8.1290">
    <property type="entry name" value="Glutaminyl-tRNA synthetase, non-specific RNA binding region part 1, domain 1"/>
    <property type="match status" value="1"/>
</dbReference>
<dbReference type="FunFam" id="1.10.10.2420:FF:000001">
    <property type="entry name" value="Glutamine--tRNA ligase cytoplasmic"/>
    <property type="match status" value="1"/>
</dbReference>
<evidence type="ECO:0000256" key="11">
    <source>
        <dbReference type="ARBA" id="ARBA00030865"/>
    </source>
</evidence>
<dbReference type="GO" id="GO:0004818">
    <property type="term" value="F:glutamate-tRNA ligase activity"/>
    <property type="evidence" value="ECO:0007669"/>
    <property type="project" value="UniProtKB-EC"/>
</dbReference>
<feature type="domain" description="Glutaminyl-tRNA synthetase class Ib non-specific RNA-binding" evidence="20">
    <location>
        <begin position="5"/>
        <end position="158"/>
    </location>
</feature>
<feature type="domain" description="tRNA synthetases class I (E and Q) anti-codon binding" evidence="21">
    <location>
        <begin position="675"/>
        <end position="756"/>
    </location>
</feature>
<keyword evidence="6 15" id="KW-0547">Nucleotide-binding</keyword>
<reference evidence="22 23" key="1">
    <citation type="submission" date="2016-08" db="EMBL/GenBank/DDBJ databases">
        <title>Genomes of anaerobic fungi encode conserved fungal cellulosomes for biomass hydrolysis.</title>
        <authorList>
            <consortium name="DOE Joint Genome Institute"/>
            <person name="Haitjema C.H."/>
            <person name="Gilmore S.P."/>
            <person name="Henske J.K."/>
            <person name="Solomon K.V."/>
            <person name="De Groot R."/>
            <person name="Kuo A."/>
            <person name="Mondo S.J."/>
            <person name="Salamov A.A."/>
            <person name="Labutti K."/>
            <person name="Zhao Z."/>
            <person name="Chiniquy J."/>
            <person name="Barry K."/>
            <person name="Brewer H.M."/>
            <person name="Purvine S.O."/>
            <person name="Wright A.T."/>
            <person name="Boxma B."/>
            <person name="Van Alen T."/>
            <person name="Hackstein J.H."/>
            <person name="Baker S.E."/>
            <person name="Grigoriev I.V."/>
            <person name="O'Malley M.A."/>
        </authorList>
    </citation>
    <scope>NUCLEOTIDE SEQUENCE [LARGE SCALE GENOMIC DNA]</scope>
    <source>
        <strain evidence="23">finn</strain>
    </source>
</reference>
<evidence type="ECO:0000256" key="1">
    <source>
        <dbReference type="ARBA" id="ARBA00004496"/>
    </source>
</evidence>
<comment type="subcellular location">
    <subcellularLocation>
        <location evidence="1">Cytoplasm</location>
    </subcellularLocation>
</comment>
<dbReference type="SUPFAM" id="SSF50715">
    <property type="entry name" value="Ribosomal protein L25-like"/>
    <property type="match status" value="1"/>
</dbReference>
<dbReference type="NCBIfam" id="TIGR00440">
    <property type="entry name" value="glnS"/>
    <property type="match status" value="1"/>
</dbReference>
<evidence type="ECO:0000256" key="14">
    <source>
        <dbReference type="ARBA" id="ARBA00070830"/>
    </source>
</evidence>
<accession>A0A1Y1VHE8</accession>
<dbReference type="FunFam" id="3.90.800.10:FF:000001">
    <property type="entry name" value="Glutamine--tRNA ligase"/>
    <property type="match status" value="1"/>
</dbReference>
<feature type="domain" description="Glutaminyl-tRNA synthetase class Ib non-specific RNA-binding" evidence="19">
    <location>
        <begin position="163"/>
        <end position="245"/>
    </location>
</feature>
<dbReference type="PROSITE" id="PS00178">
    <property type="entry name" value="AA_TRNA_LIGASE_I"/>
    <property type="match status" value="1"/>
</dbReference>
<dbReference type="GO" id="GO:0005829">
    <property type="term" value="C:cytosol"/>
    <property type="evidence" value="ECO:0007669"/>
    <property type="project" value="EnsemblFungi"/>
</dbReference>
<evidence type="ECO:0000259" key="17">
    <source>
        <dbReference type="Pfam" id="PF00749"/>
    </source>
</evidence>
<evidence type="ECO:0000256" key="9">
    <source>
        <dbReference type="ARBA" id="ARBA00023146"/>
    </source>
</evidence>
<evidence type="ECO:0000313" key="23">
    <source>
        <dbReference type="Proteomes" id="UP000193719"/>
    </source>
</evidence>
<evidence type="ECO:0000313" key="22">
    <source>
        <dbReference type="EMBL" id="ORX56460.1"/>
    </source>
</evidence>
<comment type="catalytic activity">
    <reaction evidence="12">
        <text>tRNA(Gln) + L-glutamine + ATP = L-glutaminyl-tRNA(Gln) + AMP + diphosphate</text>
        <dbReference type="Rhea" id="RHEA:20121"/>
        <dbReference type="Rhea" id="RHEA-COMP:9662"/>
        <dbReference type="Rhea" id="RHEA-COMP:9681"/>
        <dbReference type="ChEBI" id="CHEBI:30616"/>
        <dbReference type="ChEBI" id="CHEBI:33019"/>
        <dbReference type="ChEBI" id="CHEBI:58359"/>
        <dbReference type="ChEBI" id="CHEBI:78442"/>
        <dbReference type="ChEBI" id="CHEBI:78521"/>
        <dbReference type="ChEBI" id="CHEBI:456215"/>
        <dbReference type="EC" id="6.1.1.18"/>
    </reaction>
</comment>
<dbReference type="FunFam" id="1.10.8.1290:FF:000002">
    <property type="entry name" value="Glutamine--tRNA ligase cytoplasmic"/>
    <property type="match status" value="1"/>
</dbReference>
<feature type="compositionally biased region" description="Low complexity" evidence="16">
    <location>
        <begin position="197"/>
        <end position="206"/>
    </location>
</feature>
<evidence type="ECO:0000256" key="3">
    <source>
        <dbReference type="ARBA" id="ARBA00012835"/>
    </source>
</evidence>
<dbReference type="FunFam" id="2.40.240.10:FF:000007">
    <property type="entry name" value="Glutamine--tRNA ligase"/>
    <property type="match status" value="1"/>
</dbReference>
<dbReference type="GO" id="GO:0006425">
    <property type="term" value="P:glutaminyl-tRNA aminoacylation"/>
    <property type="evidence" value="ECO:0007669"/>
    <property type="project" value="EnsemblFungi"/>
</dbReference>
<dbReference type="InterPro" id="IPR001412">
    <property type="entry name" value="aa-tRNA-synth_I_CS"/>
</dbReference>
<comment type="similarity">
    <text evidence="2">Belongs to the class-I aminoacyl-tRNA synthetase family. Glutamate--tRNA ligase type 2 subfamily.</text>
</comment>
<dbReference type="InterPro" id="IPR050132">
    <property type="entry name" value="Gln/Glu-tRNA_Ligase"/>
</dbReference>
<dbReference type="GO" id="GO:0004819">
    <property type="term" value="F:glutamine-tRNA ligase activity"/>
    <property type="evidence" value="ECO:0007669"/>
    <property type="project" value="UniProtKB-EC"/>
</dbReference>
<dbReference type="CDD" id="cd00807">
    <property type="entry name" value="GlnRS_core"/>
    <property type="match status" value="1"/>
</dbReference>
<dbReference type="Pfam" id="PF04557">
    <property type="entry name" value="tRNA_synt_1c_R2"/>
    <property type="match status" value="1"/>
</dbReference>
<gene>
    <name evidence="22" type="ORF">BCR36DRAFT_402479</name>
</gene>
<dbReference type="InterPro" id="IPR020058">
    <property type="entry name" value="Glu/Gln-tRNA-synth_Ib_cat-dom"/>
</dbReference>
<feature type="region of interest" description="Disordered" evidence="16">
    <location>
        <begin position="175"/>
        <end position="209"/>
    </location>
</feature>
<dbReference type="FunFam" id="3.40.50.620:FF:000183">
    <property type="entry name" value="Glutaminyl-tRNA synthetase"/>
    <property type="match status" value="1"/>
</dbReference>
<dbReference type="InterPro" id="IPR020059">
    <property type="entry name" value="Glu/Gln-tRNA-synth_Ib_codon-bd"/>
</dbReference>
<dbReference type="Pfam" id="PF20974">
    <property type="entry name" value="tRNA-synt_1c_C2"/>
    <property type="match status" value="1"/>
</dbReference>
<dbReference type="Gene3D" id="2.40.240.10">
    <property type="entry name" value="Ribosomal Protein L25, Chain P"/>
    <property type="match status" value="2"/>
</dbReference>
<evidence type="ECO:0000256" key="10">
    <source>
        <dbReference type="ARBA" id="ARBA00030466"/>
    </source>
</evidence>
<evidence type="ECO:0000256" key="15">
    <source>
        <dbReference type="RuleBase" id="RU363037"/>
    </source>
</evidence>
<keyword evidence="7 15" id="KW-0067">ATP-binding</keyword>
<sequence>MDNIDELVRIFQNVGLAEKKAIETANNKKIGPIFSTAITEAGLQEGCDKTTGALLYFLAGKIPKDSKHIGYIAKKIASKDLASNDQVQAAVKYVADVDEINEAKFNEECGVGVVVTPEEIQAAVKNLLESKKDELVEKRYTFVGPLLANLRQQLKWANALMLKEELEKGVVALIGPKDDRDDPKKKKAKAKKENKKQAPAAQKKQAGNTSKACQLNLDFIFEGELSKLHQPGGNKQIKESLMEEHLKATGKKVYTRFPPEPNGFLHIGHAKAINVNFGYAQAHGGVTYLRYDDTNPEAEEEKYFTSILETVKWLGFKPWKITYSSDYFDQLYELAVDLVKRGKAYVCHCTGEEIKAQRGGEDKGPRYDCPHRDRPIEENLQEFQNMKDGKYKEGEATLRMKMDMQNPNPQFWDLVAYRVMYTKHYRTGDKWCIYPTYDFTHCICDSIENITHSLCTTEFRMSRDSYYWLVDALEIYKPVQWEYGRLSITNTILSKRKLNKLVSEKIVNDWDDPRLFTLPALRRRGFTPEAINAFVRDVGVTTANTIINVTRLENYVRDHLNDIAPRIMTIMDPLKVVITNLADDFVQEITVPNKPRDESMGSHKVPFTKTIYIDRSDFREQDDPNYYRLAPNKTVGLLYVEKPITCTEVIKDGEGNIVEIRAKYEDQGAKKPKTFIQWVADSPKHNSPVEIEVREYSNLFLHENPMDSTAVPGGWLSDINPNSLTVIPKAFAEVGIKDCKVEDKFQFVRVGYFCVDSDSKLDGDSKKIVVNRTVSLKEDSGKN</sequence>
<feature type="compositionally biased region" description="Basic residues" evidence="16">
    <location>
        <begin position="185"/>
        <end position="194"/>
    </location>
</feature>
<dbReference type="Pfam" id="PF03950">
    <property type="entry name" value="tRNA-synt_1c_C"/>
    <property type="match status" value="1"/>
</dbReference>
<dbReference type="PANTHER" id="PTHR43097:SF4">
    <property type="entry name" value="GLUTAMINE--TRNA LIGASE"/>
    <property type="match status" value="1"/>
</dbReference>
<dbReference type="InterPro" id="IPR049437">
    <property type="entry name" value="tRNA-synt_1c_C2"/>
</dbReference>
<dbReference type="InterPro" id="IPR014729">
    <property type="entry name" value="Rossmann-like_a/b/a_fold"/>
</dbReference>
<protein>
    <recommendedName>
        <fullName evidence="14">Probable glutamate--tRNA ligase, cytoplasmic</fullName>
        <ecNumber evidence="3">6.1.1.17</ecNumber>
        <ecNumber evidence="4">6.1.1.18</ecNumber>
    </recommendedName>
    <alternativeName>
        <fullName evidence="10">Glutaminyl-tRNA synthetase</fullName>
    </alternativeName>
    <alternativeName>
        <fullName evidence="11">Glutamyl-tRNA synthetase</fullName>
    </alternativeName>
</protein>
<evidence type="ECO:0000259" key="21">
    <source>
        <dbReference type="Pfam" id="PF20974"/>
    </source>
</evidence>
<evidence type="ECO:0000256" key="12">
    <source>
        <dbReference type="ARBA" id="ARBA00048270"/>
    </source>
</evidence>
<feature type="domain" description="Glutamyl/glutaminyl-tRNA synthetase class Ib catalytic" evidence="17">
    <location>
        <begin position="252"/>
        <end position="561"/>
    </location>
</feature>
<dbReference type="Pfam" id="PF00749">
    <property type="entry name" value="tRNA-synt_1c"/>
    <property type="match status" value="1"/>
</dbReference>
<dbReference type="Gene3D" id="3.40.50.620">
    <property type="entry name" value="HUPs"/>
    <property type="match status" value="1"/>
</dbReference>
<keyword evidence="9 15" id="KW-0030">Aminoacyl-tRNA synthetase</keyword>
<dbReference type="EMBL" id="MCFH01000007">
    <property type="protein sequence ID" value="ORX56460.1"/>
    <property type="molecule type" value="Genomic_DNA"/>
</dbReference>
<name>A0A1Y1VHE8_9FUNG</name>
<dbReference type="PRINTS" id="PR00987">
    <property type="entry name" value="TRNASYNTHGLU"/>
</dbReference>
<dbReference type="InterPro" id="IPR007638">
    <property type="entry name" value="Gln-tRNA-synth_Ib_RNA-bd_2"/>
</dbReference>
<evidence type="ECO:0000256" key="7">
    <source>
        <dbReference type="ARBA" id="ARBA00022840"/>
    </source>
</evidence>
<keyword evidence="23" id="KW-1185">Reference proteome</keyword>
<evidence type="ECO:0000259" key="20">
    <source>
        <dbReference type="Pfam" id="PF04558"/>
    </source>
</evidence>
<dbReference type="InterPro" id="IPR011035">
    <property type="entry name" value="Ribosomal_bL25/Gln-tRNA_synth"/>
</dbReference>
<dbReference type="AlphaFoldDB" id="A0A1Y1VHE8"/>
<dbReference type="Pfam" id="PF04558">
    <property type="entry name" value="tRNA_synt_1c_R1"/>
    <property type="match status" value="1"/>
</dbReference>
<dbReference type="EC" id="6.1.1.18" evidence="4"/>
<dbReference type="InterPro" id="IPR042558">
    <property type="entry name" value="Gln-tRNA-synth_Ib_RNA-bd_N_1"/>
</dbReference>
<evidence type="ECO:0000256" key="2">
    <source>
        <dbReference type="ARBA" id="ARBA00008927"/>
    </source>
</evidence>
<dbReference type="FunFam" id="1.10.1160.10:FF:000001">
    <property type="entry name" value="Glutamine--tRNA ligase"/>
    <property type="match status" value="1"/>
</dbReference>
<evidence type="ECO:0000256" key="16">
    <source>
        <dbReference type="SAM" id="MobiDB-lite"/>
    </source>
</evidence>
<organism evidence="22 23">
    <name type="scientific">Piromyces finnis</name>
    <dbReference type="NCBI Taxonomy" id="1754191"/>
    <lineage>
        <taxon>Eukaryota</taxon>
        <taxon>Fungi</taxon>
        <taxon>Fungi incertae sedis</taxon>
        <taxon>Chytridiomycota</taxon>
        <taxon>Chytridiomycota incertae sedis</taxon>
        <taxon>Neocallimastigomycetes</taxon>
        <taxon>Neocallimastigales</taxon>
        <taxon>Neocallimastigaceae</taxon>
        <taxon>Piromyces</taxon>
    </lineage>
</organism>
<evidence type="ECO:0000259" key="18">
    <source>
        <dbReference type="Pfam" id="PF03950"/>
    </source>
</evidence>
<dbReference type="InterPro" id="IPR020056">
    <property type="entry name" value="Rbsml_bL25/Gln-tRNA_synth_N"/>
</dbReference>
<dbReference type="OrthoDB" id="10250478at2759"/>
<dbReference type="InterPro" id="IPR042559">
    <property type="entry name" value="Gln-tRNA-synth_Ib_RNA-bd_N_2"/>
</dbReference>
<evidence type="ECO:0000256" key="13">
    <source>
        <dbReference type="ARBA" id="ARBA00048351"/>
    </source>
</evidence>
<evidence type="ECO:0000256" key="5">
    <source>
        <dbReference type="ARBA" id="ARBA00022598"/>
    </source>
</evidence>
<dbReference type="InterPro" id="IPR007639">
    <property type="entry name" value="Gln-tRNA-synth_Ib_RNA-bd_N"/>
</dbReference>
<keyword evidence="5 15" id="KW-0436">Ligase</keyword>
<comment type="caution">
    <text evidence="22">The sequence shown here is derived from an EMBL/GenBank/DDBJ whole genome shotgun (WGS) entry which is preliminary data.</text>
</comment>
<feature type="domain" description="Glutamyl/glutaminyl-tRNA synthetase class Ib anti-codon binding" evidence="18">
    <location>
        <begin position="564"/>
        <end position="665"/>
    </location>
</feature>
<evidence type="ECO:0000259" key="19">
    <source>
        <dbReference type="Pfam" id="PF04557"/>
    </source>
</evidence>
<dbReference type="GO" id="GO:0005739">
    <property type="term" value="C:mitochondrion"/>
    <property type="evidence" value="ECO:0007669"/>
    <property type="project" value="EnsemblFungi"/>
</dbReference>
<dbReference type="GO" id="GO:1990825">
    <property type="term" value="F:sequence-specific mRNA binding"/>
    <property type="evidence" value="ECO:0007669"/>
    <property type="project" value="EnsemblFungi"/>
</dbReference>
<dbReference type="SUPFAM" id="SSF52374">
    <property type="entry name" value="Nucleotidylyl transferase"/>
    <property type="match status" value="1"/>
</dbReference>
<comment type="catalytic activity">
    <reaction evidence="13">
        <text>tRNA(Glu) + L-glutamate + ATP = L-glutamyl-tRNA(Glu) + AMP + diphosphate</text>
        <dbReference type="Rhea" id="RHEA:23540"/>
        <dbReference type="Rhea" id="RHEA-COMP:9663"/>
        <dbReference type="Rhea" id="RHEA-COMP:9680"/>
        <dbReference type="ChEBI" id="CHEBI:29985"/>
        <dbReference type="ChEBI" id="CHEBI:30616"/>
        <dbReference type="ChEBI" id="CHEBI:33019"/>
        <dbReference type="ChEBI" id="CHEBI:78442"/>
        <dbReference type="ChEBI" id="CHEBI:78520"/>
        <dbReference type="ChEBI" id="CHEBI:456215"/>
        <dbReference type="EC" id="6.1.1.17"/>
    </reaction>
</comment>
<dbReference type="Gene3D" id="1.10.10.2420">
    <property type="match status" value="1"/>
</dbReference>
<evidence type="ECO:0000256" key="4">
    <source>
        <dbReference type="ARBA" id="ARBA00012836"/>
    </source>
</evidence>
<evidence type="ECO:0000256" key="6">
    <source>
        <dbReference type="ARBA" id="ARBA00022741"/>
    </source>
</evidence>
<dbReference type="InterPro" id="IPR004514">
    <property type="entry name" value="Gln-tRNA-synth"/>
</dbReference>
<dbReference type="PANTHER" id="PTHR43097">
    <property type="entry name" value="GLUTAMINE-TRNA LIGASE"/>
    <property type="match status" value="1"/>
</dbReference>
<dbReference type="STRING" id="1754191.A0A1Y1VHE8"/>
<evidence type="ECO:0000256" key="8">
    <source>
        <dbReference type="ARBA" id="ARBA00022917"/>
    </source>
</evidence>
<reference evidence="22 23" key="2">
    <citation type="submission" date="2016-08" db="EMBL/GenBank/DDBJ databases">
        <title>Pervasive Adenine N6-methylation of Active Genes in Fungi.</title>
        <authorList>
            <consortium name="DOE Joint Genome Institute"/>
            <person name="Mondo S.J."/>
            <person name="Dannebaum R.O."/>
            <person name="Kuo R.C."/>
            <person name="Labutti K."/>
            <person name="Haridas S."/>
            <person name="Kuo A."/>
            <person name="Salamov A."/>
            <person name="Ahrendt S.R."/>
            <person name="Lipzen A."/>
            <person name="Sullivan W."/>
            <person name="Andreopoulos W.B."/>
            <person name="Clum A."/>
            <person name="Lindquist E."/>
            <person name="Daum C."/>
            <person name="Ramamoorthy G.K."/>
            <person name="Gryganskyi A."/>
            <person name="Culley D."/>
            <person name="Magnuson J.K."/>
            <person name="James T.Y."/>
            <person name="O'Malley M.A."/>
            <person name="Stajich J.E."/>
            <person name="Spatafora J.W."/>
            <person name="Visel A."/>
            <person name="Grigoriev I.V."/>
        </authorList>
    </citation>
    <scope>NUCLEOTIDE SEQUENCE [LARGE SCALE GENOMIC DNA]</scope>
    <source>
        <strain evidence="23">finn</strain>
    </source>
</reference>
<proteinExistence type="inferred from homology"/>
<dbReference type="Proteomes" id="UP000193719">
    <property type="component" value="Unassembled WGS sequence"/>
</dbReference>